<protein>
    <submittedName>
        <fullName evidence="2">Uncharacterized protein</fullName>
    </submittedName>
</protein>
<dbReference type="Proteomes" id="UP000660729">
    <property type="component" value="Unassembled WGS sequence"/>
</dbReference>
<feature type="transmembrane region" description="Helical" evidence="1">
    <location>
        <begin position="73"/>
        <end position="97"/>
    </location>
</feature>
<organism evidence="2 3">
    <name type="scientific">Pseudocercospora fuligena</name>
    <dbReference type="NCBI Taxonomy" id="685502"/>
    <lineage>
        <taxon>Eukaryota</taxon>
        <taxon>Fungi</taxon>
        <taxon>Dikarya</taxon>
        <taxon>Ascomycota</taxon>
        <taxon>Pezizomycotina</taxon>
        <taxon>Dothideomycetes</taxon>
        <taxon>Dothideomycetidae</taxon>
        <taxon>Mycosphaerellales</taxon>
        <taxon>Mycosphaerellaceae</taxon>
        <taxon>Pseudocercospora</taxon>
    </lineage>
</organism>
<keyword evidence="3" id="KW-1185">Reference proteome</keyword>
<reference evidence="2" key="1">
    <citation type="submission" date="2020-04" db="EMBL/GenBank/DDBJ databases">
        <title>Draft genome resource of the tomato pathogen Pseudocercospora fuligena.</title>
        <authorList>
            <person name="Zaccaron A."/>
        </authorList>
    </citation>
    <scope>NUCLEOTIDE SEQUENCE</scope>
    <source>
        <strain evidence="2">PF001</strain>
    </source>
</reference>
<dbReference type="AlphaFoldDB" id="A0A8H6RRH0"/>
<keyword evidence="1" id="KW-0472">Membrane</keyword>
<evidence type="ECO:0000256" key="1">
    <source>
        <dbReference type="SAM" id="Phobius"/>
    </source>
</evidence>
<gene>
    <name evidence="2" type="ORF">HII31_02694</name>
</gene>
<dbReference type="OrthoDB" id="10362819at2759"/>
<keyword evidence="1" id="KW-0812">Transmembrane</keyword>
<proteinExistence type="predicted"/>
<dbReference type="EMBL" id="JABCIY010000033">
    <property type="protein sequence ID" value="KAF7195932.1"/>
    <property type="molecule type" value="Genomic_DNA"/>
</dbReference>
<name>A0A8H6RRH0_9PEZI</name>
<feature type="transmembrane region" description="Helical" evidence="1">
    <location>
        <begin position="25"/>
        <end position="52"/>
    </location>
</feature>
<evidence type="ECO:0000313" key="2">
    <source>
        <dbReference type="EMBL" id="KAF7195932.1"/>
    </source>
</evidence>
<sequence>MDAIRDLAGRENARLSHLGKLMFGLFLYFDLPLIVDVSGYIVIFSIITLMVIKLWSFRNQPSAYMAKRCQRHHLVFGSLFVLAVTTLIIWLAFALILPHPETNASSVLPSSLRQLRRDSDTTITFAKTELAYLHGTAAAFAYTCLVAACRVPGSPIAWRWDKIQDRMQSKSSPLGWNVSQLDGRCWEADDGSFMQSKVHSNLESNFREEALNLGDMLSRYACDTIDLEKAIDVTINSTIIGSLDEIRKLLNTTLSAKPGSLDRLVAFYSSASPTNILLRRFYAKSLPIYTQLRSFFFPKPTVTELLSSKLLDMIGKVHTNNNIQNCVAIVKKTHRELDSDLEAIIRNYPSENTQISPDILVQFPPMRDLLSHIRTGSTQALVTILVSDSSNITKISTSAIKEWWAEYLEEVIFKRIFVQLERIGRRVKEAKQQGKFINGSELVRWLEGKEPMPGVG</sequence>
<accession>A0A8H6RRH0</accession>
<evidence type="ECO:0000313" key="3">
    <source>
        <dbReference type="Proteomes" id="UP000660729"/>
    </source>
</evidence>
<keyword evidence="1" id="KW-1133">Transmembrane helix</keyword>
<comment type="caution">
    <text evidence="2">The sequence shown here is derived from an EMBL/GenBank/DDBJ whole genome shotgun (WGS) entry which is preliminary data.</text>
</comment>